<keyword evidence="3" id="KW-1185">Reference proteome</keyword>
<evidence type="ECO:0000313" key="3">
    <source>
        <dbReference type="Proteomes" id="UP000630528"/>
    </source>
</evidence>
<reference evidence="2" key="2">
    <citation type="submission" date="2021-01" db="EMBL/GenBank/DDBJ databases">
        <authorList>
            <person name="Kang M."/>
        </authorList>
    </citation>
    <scope>NUCLEOTIDE SEQUENCE</scope>
    <source>
        <strain evidence="2">KACC 17527</strain>
    </source>
</reference>
<organism evidence="2 3">
    <name type="scientific">Ramlibacter ginsenosidimutans</name>
    <dbReference type="NCBI Taxonomy" id="502333"/>
    <lineage>
        <taxon>Bacteria</taxon>
        <taxon>Pseudomonadati</taxon>
        <taxon>Pseudomonadota</taxon>
        <taxon>Betaproteobacteria</taxon>
        <taxon>Burkholderiales</taxon>
        <taxon>Comamonadaceae</taxon>
        <taxon>Ramlibacter</taxon>
    </lineage>
</organism>
<dbReference type="CDD" id="cd13578">
    <property type="entry name" value="PBP2_Bug27"/>
    <property type="match status" value="1"/>
</dbReference>
<comment type="similarity">
    <text evidence="1">Belongs to the UPF0065 (bug) family.</text>
</comment>
<dbReference type="AlphaFoldDB" id="A0A934TP88"/>
<dbReference type="RefSeq" id="WP_201166314.1">
    <property type="nucleotide sequence ID" value="NZ_JAEPWM010000001.1"/>
</dbReference>
<dbReference type="PIRSF" id="PIRSF017082">
    <property type="entry name" value="YflP"/>
    <property type="match status" value="1"/>
</dbReference>
<sequence length="323" mass="34398">MQRRHFLQATAAGLVIPAASWAEDKYPSKPITLICPYAPGGNADLRSRQIGKFISEALGQPVLVDNKAGAGGNIGTAMVAQAKPDGYTIGMGNFAPLAVNPSMFEKLSFDPQKDLTPICLIEKGPLVLMVRPDSKFKSVKDIITFAKANPGKLTFASGGLGGSHHLSGELFKQIAGIDMTHVPYKGGSLATVDLLGGQVDMMFEQMYSAAPNLRSSKLRGLAITSKVRSPLFPDIPTMQEAGVPGFEVQNWQGLVGPAHLPPAIVKLLNETCNKALADPTIRKQMLEQGNEIGGGTPEQFAAFAKAEEARWGKVVKAGHIKPE</sequence>
<dbReference type="SUPFAM" id="SSF53850">
    <property type="entry name" value="Periplasmic binding protein-like II"/>
    <property type="match status" value="1"/>
</dbReference>
<name>A0A934TP88_9BURK</name>
<dbReference type="Gene3D" id="3.40.190.150">
    <property type="entry name" value="Bordetella uptake gene, domain 1"/>
    <property type="match status" value="1"/>
</dbReference>
<dbReference type="InterPro" id="IPR005064">
    <property type="entry name" value="BUG"/>
</dbReference>
<proteinExistence type="inferred from homology"/>
<dbReference type="PANTHER" id="PTHR42928">
    <property type="entry name" value="TRICARBOXYLATE-BINDING PROTEIN"/>
    <property type="match status" value="1"/>
</dbReference>
<evidence type="ECO:0000256" key="1">
    <source>
        <dbReference type="ARBA" id="ARBA00006987"/>
    </source>
</evidence>
<comment type="caution">
    <text evidence="2">The sequence shown here is derived from an EMBL/GenBank/DDBJ whole genome shotgun (WGS) entry which is preliminary data.</text>
</comment>
<dbReference type="EMBL" id="JAEPWM010000001">
    <property type="protein sequence ID" value="MBK6004947.1"/>
    <property type="molecule type" value="Genomic_DNA"/>
</dbReference>
<protein>
    <submittedName>
        <fullName evidence="2">Tripartite tricarboxylate transporter substrate binding protein</fullName>
    </submittedName>
</protein>
<evidence type="ECO:0000313" key="2">
    <source>
        <dbReference type="EMBL" id="MBK6004947.1"/>
    </source>
</evidence>
<dbReference type="Proteomes" id="UP000630528">
    <property type="component" value="Unassembled WGS sequence"/>
</dbReference>
<accession>A0A934TP88</accession>
<dbReference type="Gene3D" id="3.40.190.10">
    <property type="entry name" value="Periplasmic binding protein-like II"/>
    <property type="match status" value="1"/>
</dbReference>
<dbReference type="InterPro" id="IPR042100">
    <property type="entry name" value="Bug_dom1"/>
</dbReference>
<gene>
    <name evidence="2" type="ORF">JJB11_02480</name>
</gene>
<reference evidence="2" key="1">
    <citation type="journal article" date="2012" name="J. Microbiol. Biotechnol.">
        <title>Ramlibacter ginsenosidimutans sp. nov., with ginsenoside-converting activity.</title>
        <authorList>
            <person name="Wang L."/>
            <person name="An D.S."/>
            <person name="Kim S.G."/>
            <person name="Jin F.X."/>
            <person name="Kim S.C."/>
            <person name="Lee S.T."/>
            <person name="Im W.T."/>
        </authorList>
    </citation>
    <scope>NUCLEOTIDE SEQUENCE</scope>
    <source>
        <strain evidence="2">KACC 17527</strain>
    </source>
</reference>
<dbReference type="PANTHER" id="PTHR42928:SF5">
    <property type="entry name" value="BLR1237 PROTEIN"/>
    <property type="match status" value="1"/>
</dbReference>
<dbReference type="Pfam" id="PF03401">
    <property type="entry name" value="TctC"/>
    <property type="match status" value="1"/>
</dbReference>